<feature type="compositionally biased region" description="Basic and acidic residues" evidence="7">
    <location>
        <begin position="1605"/>
        <end position="1624"/>
    </location>
</feature>
<feature type="region of interest" description="Disordered" evidence="7">
    <location>
        <begin position="1099"/>
        <end position="1126"/>
    </location>
</feature>
<dbReference type="OMA" id="MESKMEC"/>
<feature type="region of interest" description="Disordered" evidence="7">
    <location>
        <begin position="1597"/>
        <end position="1633"/>
    </location>
</feature>
<dbReference type="InterPro" id="IPR056280">
    <property type="entry name" value="AIPP2-like_SPOC"/>
</dbReference>
<dbReference type="PANTHER" id="PTHR33304">
    <property type="match status" value="1"/>
</dbReference>
<evidence type="ECO:0000256" key="3">
    <source>
        <dbReference type="ARBA" id="ARBA00022833"/>
    </source>
</evidence>
<organism evidence="9 10">
    <name type="scientific">Asparagus officinalis</name>
    <name type="common">Garden asparagus</name>
    <dbReference type="NCBI Taxonomy" id="4686"/>
    <lineage>
        <taxon>Eukaryota</taxon>
        <taxon>Viridiplantae</taxon>
        <taxon>Streptophyta</taxon>
        <taxon>Embryophyta</taxon>
        <taxon>Tracheophyta</taxon>
        <taxon>Spermatophyta</taxon>
        <taxon>Magnoliopsida</taxon>
        <taxon>Liliopsida</taxon>
        <taxon>Asparagales</taxon>
        <taxon>Asparagaceae</taxon>
        <taxon>Asparagoideae</taxon>
        <taxon>Asparagus</taxon>
    </lineage>
</organism>
<feature type="compositionally biased region" description="Polar residues" evidence="7">
    <location>
        <begin position="970"/>
        <end position="982"/>
    </location>
</feature>
<feature type="region of interest" description="Disordered" evidence="7">
    <location>
        <begin position="864"/>
        <end position="884"/>
    </location>
</feature>
<feature type="region of interest" description="Disordered" evidence="7">
    <location>
        <begin position="740"/>
        <end position="768"/>
    </location>
</feature>
<reference evidence="10" key="1">
    <citation type="journal article" date="2017" name="Nat. Commun.">
        <title>The asparagus genome sheds light on the origin and evolution of a young Y chromosome.</title>
        <authorList>
            <person name="Harkess A."/>
            <person name="Zhou J."/>
            <person name="Xu C."/>
            <person name="Bowers J.E."/>
            <person name="Van der Hulst R."/>
            <person name="Ayyampalayam S."/>
            <person name="Mercati F."/>
            <person name="Riccardi P."/>
            <person name="McKain M.R."/>
            <person name="Kakrana A."/>
            <person name="Tang H."/>
            <person name="Ray J."/>
            <person name="Groenendijk J."/>
            <person name="Arikit S."/>
            <person name="Mathioni S.M."/>
            <person name="Nakano M."/>
            <person name="Shan H."/>
            <person name="Telgmann-Rauber A."/>
            <person name="Kanno A."/>
            <person name="Yue Z."/>
            <person name="Chen H."/>
            <person name="Li W."/>
            <person name="Chen Y."/>
            <person name="Xu X."/>
            <person name="Zhang Y."/>
            <person name="Luo S."/>
            <person name="Chen H."/>
            <person name="Gao J."/>
            <person name="Mao Z."/>
            <person name="Pires J.C."/>
            <person name="Luo M."/>
            <person name="Kudrna D."/>
            <person name="Wing R.A."/>
            <person name="Meyers B.C."/>
            <person name="Yi K."/>
            <person name="Kong H."/>
            <person name="Lavrijsen P."/>
            <person name="Sunseri F."/>
            <person name="Falavigna A."/>
            <person name="Ye Y."/>
            <person name="Leebens-Mack J.H."/>
            <person name="Chen G."/>
        </authorList>
    </citation>
    <scope>NUCLEOTIDE SEQUENCE [LARGE SCALE GENOMIC DNA]</scope>
    <source>
        <strain evidence="10">cv. DH0086</strain>
    </source>
</reference>
<feature type="compositionally biased region" description="Polar residues" evidence="7">
    <location>
        <begin position="1001"/>
        <end position="1010"/>
    </location>
</feature>
<name>A0A5P1E0M3_ASPOF</name>
<dbReference type="InterPro" id="IPR019787">
    <property type="entry name" value="Znf_PHD-finger"/>
</dbReference>
<feature type="compositionally biased region" description="Basic and acidic residues" evidence="7">
    <location>
        <begin position="953"/>
        <end position="969"/>
    </location>
</feature>
<dbReference type="GO" id="GO:0140566">
    <property type="term" value="F:histone reader activity"/>
    <property type="evidence" value="ECO:0007669"/>
    <property type="project" value="InterPro"/>
</dbReference>
<keyword evidence="2 6" id="KW-0863">Zinc-finger</keyword>
<keyword evidence="10" id="KW-1185">Reference proteome</keyword>
<feature type="compositionally biased region" description="Basic and acidic residues" evidence="7">
    <location>
        <begin position="990"/>
        <end position="1000"/>
    </location>
</feature>
<evidence type="ECO:0000256" key="4">
    <source>
        <dbReference type="ARBA" id="ARBA00023015"/>
    </source>
</evidence>
<feature type="region of interest" description="Disordered" evidence="7">
    <location>
        <begin position="1040"/>
        <end position="1075"/>
    </location>
</feature>
<keyword evidence="1" id="KW-0479">Metal-binding</keyword>
<evidence type="ECO:0000313" key="9">
    <source>
        <dbReference type="EMBL" id="ONK56038.1"/>
    </source>
</evidence>
<feature type="region of interest" description="Disordered" evidence="7">
    <location>
        <begin position="38"/>
        <end position="58"/>
    </location>
</feature>
<feature type="region of interest" description="Disordered" evidence="7">
    <location>
        <begin position="913"/>
        <end position="1010"/>
    </location>
</feature>
<evidence type="ECO:0000256" key="6">
    <source>
        <dbReference type="PROSITE-ProRule" id="PRU00146"/>
    </source>
</evidence>
<dbReference type="GO" id="GO:0008270">
    <property type="term" value="F:zinc ion binding"/>
    <property type="evidence" value="ECO:0007669"/>
    <property type="project" value="UniProtKB-KW"/>
</dbReference>
<evidence type="ECO:0000256" key="2">
    <source>
        <dbReference type="ARBA" id="ARBA00022771"/>
    </source>
</evidence>
<dbReference type="Proteomes" id="UP000243459">
    <property type="component" value="Chromosome 10"/>
</dbReference>
<feature type="region of interest" description="Disordered" evidence="7">
    <location>
        <begin position="1529"/>
        <end position="1548"/>
    </location>
</feature>
<feature type="compositionally biased region" description="Basic and acidic residues" evidence="7">
    <location>
        <begin position="1395"/>
        <end position="1409"/>
    </location>
</feature>
<keyword evidence="3" id="KW-0862">Zinc</keyword>
<dbReference type="EMBL" id="CM007390">
    <property type="protein sequence ID" value="ONK56038.1"/>
    <property type="molecule type" value="Genomic_DNA"/>
</dbReference>
<sequence>MKKGSTRALKELYDSTEMITEPEITPVLEGNCRIQGPVDESDHELRGTNSGLFPSERKLTFTDSSPHMRIESGTCNMCSAPCSSCMHNNRTALAMESKMECGSSRFSCATKEDDNYSFIYADRMPHCKSRICDDLEHTASEASNFLSSSSSHDSYSECTESKASMKALDTCEAPENVETPPVPLRETGKDQFLQDKRSSAGFCLVSSNSHDTPDSCHGDNISCISGIKDSNLDVGTCNTDQKNATRSSASAHMLLSKEVEDTVQIEATDNLHGSEIKQQQSNYNRLAMHREESFQNGEYSVKASFSDKSKVEEVHMLKHITSPKVQYPCSASQHEHVFSHNAFKNSDGSPSCQLLVDGGESSLGSQAAVASSLGEKETLSKHEHSKAGYTGNVFSADSVRVTDSFLGNEHVLDKGISSNEVWMTSSMNREFEMPTSVDVSNAQEPQQVMDSENSESETELLDVKVCDICGDAGREEKLAFCSRCSDGAEHIYCMRKMRREVPKGDWLCEECQLKEDAERSKEIEMVPGAAKEFRLKDSCEIEKVDRSEMLSPMAKEYKLKEYTKGTDWCRSEAVLGTSRERKEDNGSKKVKVDRLEKLSSTAEAVKLKEYTEGRKGSRSEAVPRTSRECKEEESGCKKFNTSQNIPKTSKLLCLNETSQKFSSTSGSKHPSKLDMKAVDPDIGRVHKVLQSPRFSAKRLAESQDSECIEMGSPRKKPALSRETSFKNLDALKTKVAIMPGTTESRGANSPKGFSRSQSMLGSHSLKDTAKLQSPHGFISRSSSFNLSSKPKVKQLTESVPLKPKISRGSSFSDMKKEALGRSMTKSASFKNIKSGRSRSESASKVQFIHQSGVADPKSLKQMKEGHTMEKKRSIHNGPSTILSPRSRTSMTLAKMDMKTAGHDMKLNMSESNVARMSKGSESVNGLGRNEAKRQTSSSKVPGSVSLNAMVNNEDQRQSPDEGARERSSATDKSCNNTETVQDCSVLHNAEPTHQDDKTKESVLSNSRQSVSAGNQILRCQRCNEVGHTTQFCSINKLRSSAVKPSTDKNSKDGNGEDNNRKETETDIPKSKLQKNNIQIAQSKELAILDANHSCEEASKDFVSSSTAHPRDITFEPGTSNEQDISRRSEADCVKTAHASDVMLQPCPLFEASCDSRAALIIETSCSPKDCDLNASDAISVELNTRHLLHVLPDQASLLAALSRTPTIPELEFIWQGSLEVRRPGNESVAFDGIQAHLSTSSSPRVLEVANKMTCKVQLEEVPSSSLWQLQSREIIPNEHNIALFFFAKDVDSYERSYSKLLEKMLKNDLSLRGNIDDNELLIFPSTKLPVHSQRWNRLFFLWGIFKRSSINGLKSKMSPQKEASRPLNMNHATQDLPPALTSLVSSSQEAVSIENSEKSPRGNISPEDKACKMSPWKEAFGSILNMDHATRNPPVLSFFPSSSQKAISIENSEKSPRGDISPEAKVLRSATSVEAWDNSSSKIEDRMFKVQESPLVHNSSFQGASGIKPQLEQSSHAFPVSHFLSSTNKLSNLSNPHPESRFQKTGTPCCSEVKNDDAYLKKIGYGFEGRQAVTSTSHTHAINEQVWLSRASVSYSTPDCSEDVESSRSGKRLGEEEISMEEKPNRKRSHVSSTNLISVDINETMVSNDERKQKRICYGEETSSMRSSSKVHPLSGIWNQQSTESLNFFPVEPSPVQNNTKPENLIHILSSDDEDDQETKNPNLELALWGRQNAHKGRQWKNLDEDEDVSASLSLSLAVPTLEKERPKHVTNQDQERPDVSTSLLLFGRVINK</sequence>
<dbReference type="InterPro" id="IPR001965">
    <property type="entry name" value="Znf_PHD"/>
</dbReference>
<evidence type="ECO:0000256" key="7">
    <source>
        <dbReference type="SAM" id="MobiDB-lite"/>
    </source>
</evidence>
<dbReference type="Gene3D" id="3.30.40.10">
    <property type="entry name" value="Zinc/RING finger domain, C3HC4 (zinc finger)"/>
    <property type="match status" value="1"/>
</dbReference>
<accession>A0A5P1E0M3</accession>
<evidence type="ECO:0000256" key="1">
    <source>
        <dbReference type="ARBA" id="ARBA00022723"/>
    </source>
</evidence>
<keyword evidence="5" id="KW-0804">Transcription</keyword>
<dbReference type="PROSITE" id="PS50016">
    <property type="entry name" value="ZF_PHD_2"/>
    <property type="match status" value="1"/>
</dbReference>
<dbReference type="SUPFAM" id="SSF57903">
    <property type="entry name" value="FYVE/PHD zinc finger"/>
    <property type="match status" value="1"/>
</dbReference>
<feature type="region of interest" description="Disordered" evidence="7">
    <location>
        <begin position="806"/>
        <end position="845"/>
    </location>
</feature>
<evidence type="ECO:0000313" key="10">
    <source>
        <dbReference type="Proteomes" id="UP000243459"/>
    </source>
</evidence>
<proteinExistence type="predicted"/>
<dbReference type="Pfam" id="PF23121">
    <property type="entry name" value="SPOC_AIPP2"/>
    <property type="match status" value="1"/>
</dbReference>
<gene>
    <name evidence="9" type="ORF">A4U43_C10F3500</name>
</gene>
<dbReference type="SMART" id="SM00249">
    <property type="entry name" value="PHD"/>
    <property type="match status" value="1"/>
</dbReference>
<dbReference type="OrthoDB" id="787137at2759"/>
<dbReference type="InterPro" id="IPR011011">
    <property type="entry name" value="Znf_FYVE_PHD"/>
</dbReference>
<dbReference type="InterPro" id="IPR049914">
    <property type="entry name" value="PHD1-3/5-6"/>
</dbReference>
<dbReference type="InterPro" id="IPR013083">
    <property type="entry name" value="Znf_RING/FYVE/PHD"/>
</dbReference>
<evidence type="ECO:0000256" key="5">
    <source>
        <dbReference type="ARBA" id="ARBA00023163"/>
    </source>
</evidence>
<protein>
    <recommendedName>
        <fullName evidence="8">PHD-type domain-containing protein</fullName>
    </recommendedName>
</protein>
<feature type="region of interest" description="Disordered" evidence="7">
    <location>
        <begin position="1390"/>
        <end position="1409"/>
    </location>
</feature>
<dbReference type="GO" id="GO:0034244">
    <property type="term" value="P:negative regulation of transcription elongation by RNA polymerase II"/>
    <property type="evidence" value="ECO:0007669"/>
    <property type="project" value="InterPro"/>
</dbReference>
<feature type="region of interest" description="Disordered" evidence="7">
    <location>
        <begin position="612"/>
        <end position="633"/>
    </location>
</feature>
<keyword evidence="4" id="KW-0805">Transcription regulation</keyword>
<dbReference type="PANTHER" id="PTHR33304:SF9">
    <property type="entry name" value="RING_FYVE_PHD ZINC FINGER SUPERFAMILY PROTEIN"/>
    <property type="match status" value="1"/>
</dbReference>
<feature type="compositionally biased region" description="Basic and acidic residues" evidence="7">
    <location>
        <begin position="1045"/>
        <end position="1069"/>
    </location>
</feature>
<feature type="domain" description="PHD-type" evidence="8">
    <location>
        <begin position="463"/>
        <end position="514"/>
    </location>
</feature>
<evidence type="ECO:0000259" key="8">
    <source>
        <dbReference type="PROSITE" id="PS50016"/>
    </source>
</evidence>
<feature type="compositionally biased region" description="Polar residues" evidence="7">
    <location>
        <begin position="913"/>
        <end position="923"/>
    </location>
</feature>
<dbReference type="Gramene" id="ONK56038">
    <property type="protein sequence ID" value="ONK56038"/>
    <property type="gene ID" value="A4U43_C10F3500"/>
</dbReference>
<feature type="compositionally biased region" description="Polar residues" evidence="7">
    <location>
        <begin position="934"/>
        <end position="952"/>
    </location>
</feature>